<feature type="transmembrane region" description="Helical" evidence="7">
    <location>
        <begin position="65"/>
        <end position="82"/>
    </location>
</feature>
<comment type="subcellular location">
    <subcellularLocation>
        <location evidence="1">Endomembrane system</location>
        <topology evidence="1">Multi-pass membrane protein</topology>
    </subcellularLocation>
</comment>
<dbReference type="OrthoDB" id="341137at2"/>
<dbReference type="GO" id="GO:0008488">
    <property type="term" value="F:gamma-glutamyl carboxylase activity"/>
    <property type="evidence" value="ECO:0007669"/>
    <property type="project" value="InterPro"/>
</dbReference>
<feature type="transmembrane region" description="Helical" evidence="7">
    <location>
        <begin position="202"/>
        <end position="224"/>
    </location>
</feature>
<accession>A0A2K1E2R7</accession>
<evidence type="ECO:0000256" key="1">
    <source>
        <dbReference type="ARBA" id="ARBA00004127"/>
    </source>
</evidence>
<dbReference type="GO" id="GO:0019842">
    <property type="term" value="F:vitamin binding"/>
    <property type="evidence" value="ECO:0007669"/>
    <property type="project" value="TreeGrafter"/>
</dbReference>
<feature type="domain" description="HTTM-like" evidence="8">
    <location>
        <begin position="8"/>
        <end position="267"/>
    </location>
</feature>
<dbReference type="SMART" id="SM00752">
    <property type="entry name" value="HTTM"/>
    <property type="match status" value="1"/>
</dbReference>
<dbReference type="InterPro" id="IPR053935">
    <property type="entry name" value="VKGC_lumenal_dom"/>
</dbReference>
<feature type="transmembrane region" description="Helical" evidence="7">
    <location>
        <begin position="236"/>
        <end position="263"/>
    </location>
</feature>
<evidence type="ECO:0000256" key="4">
    <source>
        <dbReference type="ARBA" id="ARBA00023136"/>
    </source>
</evidence>
<feature type="transmembrane region" description="Helical" evidence="7">
    <location>
        <begin position="149"/>
        <end position="168"/>
    </location>
</feature>
<dbReference type="PANTHER" id="PTHR12639:SF7">
    <property type="entry name" value="HTTM DOMAIN-CONTAINING PROTEIN"/>
    <property type="match status" value="1"/>
</dbReference>
<evidence type="ECO:0000256" key="5">
    <source>
        <dbReference type="ARBA" id="ARBA00023157"/>
    </source>
</evidence>
<dbReference type="PANTHER" id="PTHR12639">
    <property type="entry name" value="VITAMIN K-DEPENDENT GAMMA-CARBOXYLASE"/>
    <property type="match status" value="1"/>
</dbReference>
<dbReference type="InterPro" id="IPR053934">
    <property type="entry name" value="HTTM_dom"/>
</dbReference>
<feature type="transmembrane region" description="Helical" evidence="7">
    <location>
        <begin position="89"/>
        <end position="105"/>
    </location>
</feature>
<dbReference type="Pfam" id="PF05090">
    <property type="entry name" value="HTTM"/>
    <property type="match status" value="1"/>
</dbReference>
<sequence length="439" mass="51429">MNINHFLFKQVDNSPLIVFRMIFGLLCFLESVGAILTGWVKKTLIDPEFTFTFIGFEWLQPLPGYGMYIYYIIMGVFGLFIMLGYKYRFSAIMFTIMWLATYLMQKSSYNNHYYLLILLSAIMAILPADKYASIDAKNNPAKKKISMPNWCKVVIILQMFIVYTYGSIAKLYPDWLDLTVMEILMKGKQHYYIIGDLLQENWIHYFLAYGGILYDGLVIPLLLYKPTRKLAFVASIFFHLFNSIVFQVGIFPYLSLAFTLFFFDSKTINRLFLKSKPYYSENKLEIPKYNSTLIAAFSVYFIIQILLPIRHHVIQDNVLWTEEGHRMSWRMMLRSKYGYVNYYVVDKKTNNTTVINLNDYLTKKQQRPASTKPDVIWQFSQRLKKEYAAKGQDVSVFVDCKISVNGRPFSPLIDKEVDLAAEDWSAFKHSQWILPSKLD</sequence>
<dbReference type="RefSeq" id="WP_103050436.1">
    <property type="nucleotide sequence ID" value="NZ_POWF01000001.1"/>
</dbReference>
<evidence type="ECO:0000256" key="7">
    <source>
        <dbReference type="SAM" id="Phobius"/>
    </source>
</evidence>
<name>A0A2K1E2R7_9FLAO</name>
<dbReference type="GO" id="GO:0012505">
    <property type="term" value="C:endomembrane system"/>
    <property type="evidence" value="ECO:0007669"/>
    <property type="project" value="UniProtKB-SubCell"/>
</dbReference>
<dbReference type="Pfam" id="PF22777">
    <property type="entry name" value="VKGC_lumenal_dom"/>
    <property type="match status" value="1"/>
</dbReference>
<dbReference type="Proteomes" id="UP000236641">
    <property type="component" value="Unassembled WGS sequence"/>
</dbReference>
<evidence type="ECO:0000256" key="3">
    <source>
        <dbReference type="ARBA" id="ARBA00022989"/>
    </source>
</evidence>
<evidence type="ECO:0000313" key="10">
    <source>
        <dbReference type="Proteomes" id="UP000236641"/>
    </source>
</evidence>
<keyword evidence="10" id="KW-1185">Reference proteome</keyword>
<protein>
    <recommendedName>
        <fullName evidence="8">HTTM-like domain-containing protein</fullName>
    </recommendedName>
</protein>
<dbReference type="AlphaFoldDB" id="A0A2K1E2R7"/>
<evidence type="ECO:0000256" key="6">
    <source>
        <dbReference type="ARBA" id="ARBA00023239"/>
    </source>
</evidence>
<feature type="transmembrane region" description="Helical" evidence="7">
    <location>
        <begin position="21"/>
        <end position="40"/>
    </location>
</feature>
<keyword evidence="3 7" id="KW-1133">Transmembrane helix</keyword>
<feature type="transmembrane region" description="Helical" evidence="7">
    <location>
        <begin position="111"/>
        <end position="128"/>
    </location>
</feature>
<comment type="caution">
    <text evidence="9">The sequence shown here is derived from an EMBL/GenBank/DDBJ whole genome shotgun (WGS) entry which is preliminary data.</text>
</comment>
<evidence type="ECO:0000259" key="8">
    <source>
        <dbReference type="SMART" id="SM00752"/>
    </source>
</evidence>
<keyword evidence="5" id="KW-1015">Disulfide bond</keyword>
<keyword evidence="6" id="KW-0456">Lyase</keyword>
<gene>
    <name evidence="9" type="ORF">C1T31_00080</name>
</gene>
<dbReference type="EMBL" id="POWF01000001">
    <property type="protein sequence ID" value="PNQ74584.1"/>
    <property type="molecule type" value="Genomic_DNA"/>
</dbReference>
<evidence type="ECO:0000256" key="2">
    <source>
        <dbReference type="ARBA" id="ARBA00022692"/>
    </source>
</evidence>
<organism evidence="9 10">
    <name type="scientific">Hanstruepera neustonica</name>
    <dbReference type="NCBI Taxonomy" id="1445657"/>
    <lineage>
        <taxon>Bacteria</taxon>
        <taxon>Pseudomonadati</taxon>
        <taxon>Bacteroidota</taxon>
        <taxon>Flavobacteriia</taxon>
        <taxon>Flavobacteriales</taxon>
        <taxon>Flavobacteriaceae</taxon>
        <taxon>Hanstruepera</taxon>
    </lineage>
</organism>
<dbReference type="InterPro" id="IPR011020">
    <property type="entry name" value="HTTM-like"/>
</dbReference>
<proteinExistence type="predicted"/>
<evidence type="ECO:0000313" key="9">
    <source>
        <dbReference type="EMBL" id="PNQ74584.1"/>
    </source>
</evidence>
<keyword evidence="2 7" id="KW-0812">Transmembrane</keyword>
<keyword evidence="4 7" id="KW-0472">Membrane</keyword>
<reference evidence="9 10" key="1">
    <citation type="submission" date="2018-01" db="EMBL/GenBank/DDBJ databases">
        <title>The draft genome of Hanstruepera neustonica JCM19743.</title>
        <authorList>
            <person name="He R.-H."/>
            <person name="Du Z.-J."/>
        </authorList>
    </citation>
    <scope>NUCLEOTIDE SEQUENCE [LARGE SCALE GENOMIC DNA]</scope>
    <source>
        <strain evidence="9 10">JCM19743</strain>
    </source>
</reference>
<dbReference type="InterPro" id="IPR007782">
    <property type="entry name" value="VKG_COase"/>
</dbReference>